<evidence type="ECO:0000313" key="1">
    <source>
        <dbReference type="EMBL" id="QSF43805.1"/>
    </source>
</evidence>
<dbReference type="Gene3D" id="3.40.960.10">
    <property type="entry name" value="VSR Endonuclease"/>
    <property type="match status" value="1"/>
</dbReference>
<dbReference type="GO" id="GO:0016301">
    <property type="term" value="F:kinase activity"/>
    <property type="evidence" value="ECO:0007669"/>
    <property type="project" value="UniProtKB-KW"/>
</dbReference>
<evidence type="ECO:0000313" key="2">
    <source>
        <dbReference type="Proteomes" id="UP000663452"/>
    </source>
</evidence>
<dbReference type="EMBL" id="CP070969">
    <property type="protein sequence ID" value="QSF43805.1"/>
    <property type="molecule type" value="Genomic_DNA"/>
</dbReference>
<sequence length="298" mass="34463">MSDKVKFLSTTALSKEMGYTSKELFALMMNSGLINRENDTWVLTEQGKARGGIIKNHPQHGSFIAWDEKIKDELKLTNSNEEKLLSAVALSQHFGVSKLRMNPILSELGLLQKGVKGWLITKLGESIGGKQFEYDRNGVPYVCWEASILTNKRLLETIKELRGESVETAIENRKIETVAVGFREKYEATHRSADGHYVRSRAEMLIDNWLYMSEIVHAYERKLPIEEDVYCDFYLPVGKVYIEFWGLENDARYNERKKIKLEIYKKYGFNLIEIDDKDILNLDDIFPKKLLKFGIQAY</sequence>
<keyword evidence="1" id="KW-0808">Transferase</keyword>
<name>A0ABX7L6L3_9BACL</name>
<keyword evidence="1" id="KW-0418">Kinase</keyword>
<gene>
    <name evidence="1" type="ORF">JRJ22_21490</name>
</gene>
<dbReference type="RefSeq" id="WP_206101426.1">
    <property type="nucleotide sequence ID" value="NZ_CP070969.1"/>
</dbReference>
<protein>
    <submittedName>
        <fullName evidence="1">Glycerol kinase</fullName>
    </submittedName>
</protein>
<reference evidence="1 2" key="1">
    <citation type="submission" date="2021-02" db="EMBL/GenBank/DDBJ databases">
        <title>Paenibacillus tianjinensis sp. nov.</title>
        <authorList>
            <person name="Liu H."/>
        </authorList>
    </citation>
    <scope>NUCLEOTIDE SEQUENCE [LARGE SCALE GENOMIC DNA]</scope>
    <source>
        <strain evidence="1 2">TB2019</strain>
    </source>
</reference>
<organism evidence="1 2">
    <name type="scientific">Paenibacillus tianjinensis</name>
    <dbReference type="NCBI Taxonomy" id="2810347"/>
    <lineage>
        <taxon>Bacteria</taxon>
        <taxon>Bacillati</taxon>
        <taxon>Bacillota</taxon>
        <taxon>Bacilli</taxon>
        <taxon>Bacillales</taxon>
        <taxon>Paenibacillaceae</taxon>
        <taxon>Paenibacillus</taxon>
    </lineage>
</organism>
<keyword evidence="2" id="KW-1185">Reference proteome</keyword>
<proteinExistence type="predicted"/>
<dbReference type="Proteomes" id="UP000663452">
    <property type="component" value="Chromosome"/>
</dbReference>
<accession>A0ABX7L6L3</accession>